<evidence type="ECO:0000256" key="2">
    <source>
        <dbReference type="ARBA" id="ARBA00022723"/>
    </source>
</evidence>
<keyword evidence="3" id="KW-0378">Hydrolase</keyword>
<proteinExistence type="predicted"/>
<sequence>KFLPIYLKMTREFNVPAFLPRVNKEMLIEVGLGDTADVIIKMFSQLEAKGVPMLDHIIIDTGGEYTDKTEYYCKLFAEIKPGLTHFLFHPAKMSSELEGITPDSAGWRDQDYKAFKDPRLKECVERNDITIIGYKQIRDYLRNQ</sequence>
<evidence type="ECO:0000313" key="6">
    <source>
        <dbReference type="EMBL" id="GAJ22390.1"/>
    </source>
</evidence>
<dbReference type="InterPro" id="IPR006879">
    <property type="entry name" value="YdjC-like"/>
</dbReference>
<organism evidence="6">
    <name type="scientific">marine sediment metagenome</name>
    <dbReference type="NCBI Taxonomy" id="412755"/>
    <lineage>
        <taxon>unclassified sequences</taxon>
        <taxon>metagenomes</taxon>
        <taxon>ecological metagenomes</taxon>
    </lineage>
</organism>
<keyword evidence="5" id="KW-0119">Carbohydrate metabolism</keyword>
<dbReference type="Gene3D" id="3.20.20.370">
    <property type="entry name" value="Glycoside hydrolase/deacetylase"/>
    <property type="match status" value="1"/>
</dbReference>
<protein>
    <submittedName>
        <fullName evidence="6">Uncharacterized protein</fullName>
    </submittedName>
</protein>
<name>X1W1R0_9ZZZZ</name>
<comment type="caution">
    <text evidence="6">The sequence shown here is derived from an EMBL/GenBank/DDBJ whole genome shotgun (WGS) entry which is preliminary data.</text>
</comment>
<dbReference type="SUPFAM" id="SSF88713">
    <property type="entry name" value="Glycoside hydrolase/deacetylase"/>
    <property type="match status" value="1"/>
</dbReference>
<evidence type="ECO:0000256" key="3">
    <source>
        <dbReference type="ARBA" id="ARBA00022801"/>
    </source>
</evidence>
<dbReference type="GO" id="GO:0016787">
    <property type="term" value="F:hydrolase activity"/>
    <property type="evidence" value="ECO:0007669"/>
    <property type="project" value="UniProtKB-KW"/>
</dbReference>
<dbReference type="EMBL" id="BARW01037053">
    <property type="protein sequence ID" value="GAJ22390.1"/>
    <property type="molecule type" value="Genomic_DNA"/>
</dbReference>
<feature type="non-terminal residue" evidence="6">
    <location>
        <position position="1"/>
    </location>
</feature>
<reference evidence="6" key="1">
    <citation type="journal article" date="2014" name="Front. Microbiol.">
        <title>High frequency of phylogenetically diverse reductive dehalogenase-homologous genes in deep subseafloor sedimentary metagenomes.</title>
        <authorList>
            <person name="Kawai M."/>
            <person name="Futagami T."/>
            <person name="Toyoda A."/>
            <person name="Takaki Y."/>
            <person name="Nishi S."/>
            <person name="Hori S."/>
            <person name="Arai W."/>
            <person name="Tsubouchi T."/>
            <person name="Morono Y."/>
            <person name="Uchiyama I."/>
            <person name="Ito T."/>
            <person name="Fujiyama A."/>
            <person name="Inagaki F."/>
            <person name="Takami H."/>
        </authorList>
    </citation>
    <scope>NUCLEOTIDE SEQUENCE</scope>
    <source>
        <strain evidence="6">Expedition CK06-06</strain>
    </source>
</reference>
<accession>X1W1R0</accession>
<dbReference type="InterPro" id="IPR011330">
    <property type="entry name" value="Glyco_hydro/deAcase_b/a-brl"/>
</dbReference>
<dbReference type="Pfam" id="PF04794">
    <property type="entry name" value="YdjC"/>
    <property type="match status" value="1"/>
</dbReference>
<evidence type="ECO:0000256" key="4">
    <source>
        <dbReference type="ARBA" id="ARBA00022842"/>
    </source>
</evidence>
<evidence type="ECO:0000256" key="1">
    <source>
        <dbReference type="ARBA" id="ARBA00001946"/>
    </source>
</evidence>
<keyword evidence="4" id="KW-0460">Magnesium</keyword>
<dbReference type="GO" id="GO:0005975">
    <property type="term" value="P:carbohydrate metabolic process"/>
    <property type="evidence" value="ECO:0007669"/>
    <property type="project" value="InterPro"/>
</dbReference>
<evidence type="ECO:0000256" key="5">
    <source>
        <dbReference type="ARBA" id="ARBA00023277"/>
    </source>
</evidence>
<gene>
    <name evidence="6" type="ORF">S12H4_57328</name>
</gene>
<keyword evidence="2" id="KW-0479">Metal-binding</keyword>
<dbReference type="GO" id="GO:0046872">
    <property type="term" value="F:metal ion binding"/>
    <property type="evidence" value="ECO:0007669"/>
    <property type="project" value="UniProtKB-KW"/>
</dbReference>
<comment type="cofactor">
    <cofactor evidence="1">
        <name>Mg(2+)</name>
        <dbReference type="ChEBI" id="CHEBI:18420"/>
    </cofactor>
</comment>
<dbReference type="AlphaFoldDB" id="X1W1R0"/>